<sequence length="185" mass="21174">MKKYIPLLLCAISFHTMALGGFESLTETQQNVTKSIVNQLGVDDPDNTIKKEIYDTSSWAFDGQWGSYWTGLNELASSKYKDGKEKGVIEISLNNAKSGTIFLTYVYKPEARQIVIFQKQIRHGSKKLLLDEFAKRKADKEKYELRHEEDNYGLLQETGKVEFEFYHVSGDTGSLVYSNQRIINL</sequence>
<organism evidence="2 3">
    <name type="scientific">Marisediminitalea aggregata</name>
    <dbReference type="NCBI Taxonomy" id="634436"/>
    <lineage>
        <taxon>Bacteria</taxon>
        <taxon>Pseudomonadati</taxon>
        <taxon>Pseudomonadota</taxon>
        <taxon>Gammaproteobacteria</taxon>
        <taxon>Alteromonadales</taxon>
        <taxon>Alteromonadaceae</taxon>
        <taxon>Marisediminitalea</taxon>
    </lineage>
</organism>
<evidence type="ECO:0000313" key="2">
    <source>
        <dbReference type="EMBL" id="SHF90206.1"/>
    </source>
</evidence>
<dbReference type="AlphaFoldDB" id="A0A1M5FFD4"/>
<dbReference type="Proteomes" id="UP000184520">
    <property type="component" value="Unassembled WGS sequence"/>
</dbReference>
<name>A0A1M5FFD4_9ALTE</name>
<dbReference type="EMBL" id="FQWD01000001">
    <property type="protein sequence ID" value="SHF90206.1"/>
    <property type="molecule type" value="Genomic_DNA"/>
</dbReference>
<reference evidence="3" key="1">
    <citation type="submission" date="2016-11" db="EMBL/GenBank/DDBJ databases">
        <authorList>
            <person name="Varghese N."/>
            <person name="Submissions S."/>
        </authorList>
    </citation>
    <scope>NUCLEOTIDE SEQUENCE [LARGE SCALE GENOMIC DNA]</scope>
    <source>
        <strain evidence="3">CGMCC 1.8995</strain>
    </source>
</reference>
<evidence type="ECO:0000256" key="1">
    <source>
        <dbReference type="SAM" id="SignalP"/>
    </source>
</evidence>
<feature type="signal peptide" evidence="1">
    <location>
        <begin position="1"/>
        <end position="18"/>
    </location>
</feature>
<feature type="chain" id="PRO_5013382036" evidence="1">
    <location>
        <begin position="19"/>
        <end position="185"/>
    </location>
</feature>
<protein>
    <submittedName>
        <fullName evidence="2">Uncharacterized protein</fullName>
    </submittedName>
</protein>
<evidence type="ECO:0000313" key="3">
    <source>
        <dbReference type="Proteomes" id="UP000184520"/>
    </source>
</evidence>
<proteinExistence type="predicted"/>
<dbReference type="RefSeq" id="WP_073318111.1">
    <property type="nucleotide sequence ID" value="NZ_FQWD01000001.1"/>
</dbReference>
<keyword evidence="3" id="KW-1185">Reference proteome</keyword>
<dbReference type="OrthoDB" id="6399100at2"/>
<gene>
    <name evidence="2" type="ORF">SAMN05216361_0817</name>
</gene>
<keyword evidence="1" id="KW-0732">Signal</keyword>
<accession>A0A1M5FFD4</accession>